<organism evidence="11 12">
    <name type="scientific">Dissostichus mawsoni</name>
    <name type="common">Antarctic cod</name>
    <dbReference type="NCBI Taxonomy" id="36200"/>
    <lineage>
        <taxon>Eukaryota</taxon>
        <taxon>Metazoa</taxon>
        <taxon>Chordata</taxon>
        <taxon>Craniata</taxon>
        <taxon>Vertebrata</taxon>
        <taxon>Euteleostomi</taxon>
        <taxon>Actinopterygii</taxon>
        <taxon>Neopterygii</taxon>
        <taxon>Teleostei</taxon>
        <taxon>Neoteleostei</taxon>
        <taxon>Acanthomorphata</taxon>
        <taxon>Eupercaria</taxon>
        <taxon>Perciformes</taxon>
        <taxon>Notothenioidei</taxon>
        <taxon>Nototheniidae</taxon>
        <taxon>Dissostichus</taxon>
    </lineage>
</organism>
<evidence type="ECO:0000256" key="4">
    <source>
        <dbReference type="ARBA" id="ARBA00012869"/>
    </source>
</evidence>
<evidence type="ECO:0000313" key="12">
    <source>
        <dbReference type="Proteomes" id="UP000518266"/>
    </source>
</evidence>
<gene>
    <name evidence="11" type="ORF">F7725_027704</name>
</gene>
<accession>A0A7J5XDN4</accession>
<dbReference type="UniPathway" id="UPA00251">
    <property type="reaction ID" value="UER00322"/>
</dbReference>
<evidence type="ECO:0000256" key="7">
    <source>
        <dbReference type="ARBA" id="ARBA00023244"/>
    </source>
</evidence>
<comment type="catalytic activity">
    <reaction evidence="8">
        <text>coproporphyrinogen III + O2 + 2 H(+) = protoporphyrinogen IX + 2 CO2 + 2 H2O</text>
        <dbReference type="Rhea" id="RHEA:18257"/>
        <dbReference type="ChEBI" id="CHEBI:15377"/>
        <dbReference type="ChEBI" id="CHEBI:15378"/>
        <dbReference type="ChEBI" id="CHEBI:15379"/>
        <dbReference type="ChEBI" id="CHEBI:16526"/>
        <dbReference type="ChEBI" id="CHEBI:57307"/>
        <dbReference type="ChEBI" id="CHEBI:57309"/>
        <dbReference type="EC" id="1.3.3.3"/>
    </reaction>
    <physiologicalReaction direction="left-to-right" evidence="8">
        <dbReference type="Rhea" id="RHEA:18258"/>
    </physiologicalReaction>
</comment>
<dbReference type="EC" id="1.3.3.3" evidence="4"/>
<evidence type="ECO:0000313" key="11">
    <source>
        <dbReference type="EMBL" id="KAF3835146.1"/>
    </source>
</evidence>
<keyword evidence="6" id="KW-0350">Heme biosynthesis</keyword>
<comment type="similarity">
    <text evidence="2">Belongs to the aerobic coproporphyrinogen-III oxidase family.</text>
</comment>
<dbReference type="PRINTS" id="PR00073">
    <property type="entry name" value="COPRGNOXDASE"/>
</dbReference>
<dbReference type="Gene3D" id="3.40.1500.10">
    <property type="entry name" value="Coproporphyrinogen III oxidase, aerobic"/>
    <property type="match status" value="1"/>
</dbReference>
<dbReference type="InterPro" id="IPR036406">
    <property type="entry name" value="Coprogen_oxidase_aer_sf"/>
</dbReference>
<dbReference type="Proteomes" id="UP000518266">
    <property type="component" value="Unassembled WGS sequence"/>
</dbReference>
<keyword evidence="10" id="KW-0472">Membrane</keyword>
<evidence type="ECO:0000256" key="9">
    <source>
        <dbReference type="ARBA" id="ARBA00068761"/>
    </source>
</evidence>
<dbReference type="PANTHER" id="PTHR10755">
    <property type="entry name" value="COPROPORPHYRINOGEN III OXIDASE, MITOCHONDRIAL"/>
    <property type="match status" value="1"/>
</dbReference>
<evidence type="ECO:0000256" key="1">
    <source>
        <dbReference type="ARBA" id="ARBA00005168"/>
    </source>
</evidence>
<keyword evidence="10" id="KW-1133">Transmembrane helix</keyword>
<comment type="pathway">
    <text evidence="1">Porphyrin-containing compound metabolism; protoporphyrin-IX biosynthesis; protoporphyrinogen-IX from coproporphyrinogen-III (O2 route): step 1/1.</text>
</comment>
<reference evidence="11 12" key="1">
    <citation type="submission" date="2020-03" db="EMBL/GenBank/DDBJ databases">
        <title>Dissostichus mawsoni Genome sequencing and assembly.</title>
        <authorList>
            <person name="Park H."/>
        </authorList>
    </citation>
    <scope>NUCLEOTIDE SEQUENCE [LARGE SCALE GENOMIC DNA]</scope>
    <source>
        <strain evidence="11">DM0001</strain>
        <tissue evidence="11">Muscle</tissue>
    </source>
</reference>
<dbReference type="PROSITE" id="PS01021">
    <property type="entry name" value="COPROGEN_OXIDASE"/>
    <property type="match status" value="1"/>
</dbReference>
<dbReference type="PANTHER" id="PTHR10755:SF0">
    <property type="entry name" value="OXYGEN-DEPENDENT COPROPORPHYRINOGEN-III OXIDASE, MITOCHONDRIAL"/>
    <property type="match status" value="1"/>
</dbReference>
<comment type="subunit">
    <text evidence="3">Homodimer.</text>
</comment>
<dbReference type="InterPro" id="IPR018375">
    <property type="entry name" value="Coprogen_oxidase_CS"/>
</dbReference>
<dbReference type="AlphaFoldDB" id="A0A7J5XDN4"/>
<dbReference type="SUPFAM" id="SSF102886">
    <property type="entry name" value="Coproporphyrinogen III oxidase"/>
    <property type="match status" value="1"/>
</dbReference>
<keyword evidence="10" id="KW-0812">Transmembrane</keyword>
<name>A0A7J5XDN4_DISMA</name>
<dbReference type="OrthoDB" id="15318at2759"/>
<evidence type="ECO:0000256" key="10">
    <source>
        <dbReference type="SAM" id="Phobius"/>
    </source>
</evidence>
<protein>
    <recommendedName>
        <fullName evidence="9">Oxygen-dependent coproporphyrinogen-III oxidase, mitochondrial</fullName>
        <ecNumber evidence="4">1.3.3.3</ecNumber>
    </recommendedName>
</protein>
<dbReference type="GO" id="GO:0006782">
    <property type="term" value="P:protoporphyrinogen IX biosynthetic process"/>
    <property type="evidence" value="ECO:0007669"/>
    <property type="project" value="UniProtKB-UniPathway"/>
</dbReference>
<evidence type="ECO:0000256" key="3">
    <source>
        <dbReference type="ARBA" id="ARBA00011738"/>
    </source>
</evidence>
<keyword evidence="12" id="KW-1185">Reference proteome</keyword>
<dbReference type="FunFam" id="3.40.1500.10:FF:000002">
    <property type="entry name" value="oxygen-dependent coproporphyrinogen-III oxidase, mitochondrial"/>
    <property type="match status" value="1"/>
</dbReference>
<evidence type="ECO:0000256" key="8">
    <source>
        <dbReference type="ARBA" id="ARBA00050340"/>
    </source>
</evidence>
<evidence type="ECO:0000256" key="6">
    <source>
        <dbReference type="ARBA" id="ARBA00023133"/>
    </source>
</evidence>
<dbReference type="NCBIfam" id="NF003727">
    <property type="entry name" value="PRK05330.1"/>
    <property type="match status" value="1"/>
</dbReference>
<dbReference type="InterPro" id="IPR001260">
    <property type="entry name" value="Coprogen_oxidase_aer"/>
</dbReference>
<feature type="transmembrane region" description="Helical" evidence="10">
    <location>
        <begin position="79"/>
        <end position="98"/>
    </location>
</feature>
<dbReference type="EMBL" id="JAAKFY010000025">
    <property type="protein sequence ID" value="KAF3835146.1"/>
    <property type="molecule type" value="Genomic_DNA"/>
</dbReference>
<keyword evidence="7" id="KW-0627">Porphyrin biosynthesis</keyword>
<keyword evidence="5" id="KW-0560">Oxidoreductase</keyword>
<dbReference type="GO" id="GO:0004109">
    <property type="term" value="F:coproporphyrinogen oxidase activity"/>
    <property type="evidence" value="ECO:0007669"/>
    <property type="project" value="UniProtKB-EC"/>
</dbReference>
<comment type="caution">
    <text evidence="11">The sequence shown here is derived from an EMBL/GenBank/DDBJ whole genome shotgun (WGS) entry which is preliminary data.</text>
</comment>
<dbReference type="GO" id="GO:0005737">
    <property type="term" value="C:cytoplasm"/>
    <property type="evidence" value="ECO:0007669"/>
    <property type="project" value="TreeGrafter"/>
</dbReference>
<evidence type="ECO:0000256" key="2">
    <source>
        <dbReference type="ARBA" id="ARBA00010644"/>
    </source>
</evidence>
<sequence>MATIVFCSVNKTARTTARRCLSSYSKGLASSGESPLSCTHSPLTTLLLGTRWFSRGSSVRFMSHGTAGRAGAGRTRRGALLSGAAAVTAAAAVAGFLANANHFQRAEMATKVSPISEEKEPEGEILERCRGFMSPPVTDIGELQERKGEMRTRMEMLIMQTQADFCKALEVVDGGTFKVDRWQRNEGGGGISCVMQDGKVFEKAGVNVSVVFGYLTEEAAKQMRSRGKVLKGKDGKLPFCAMGVSSVIHPRTPTSPLCTSTTDTLRSRRKMVSVSYDVSSCVLVSVTLLSSKQWWFGGGTDLTPVYINKEDAFHFHNTLKEACDKHHSQYYPDFKKWCDRYFYIQHRGETRGIGGIFFDDLDSPSQEEAFSFVKSCARTVVPCYLPIVDKHLNDSFTEEEKDWQQFNLVYDRGVKFGLATPGSRIESILMSLPLSARWEYMHEPAEGTLEAEMLEALRNPKEWL</sequence>
<evidence type="ECO:0000256" key="5">
    <source>
        <dbReference type="ARBA" id="ARBA00023002"/>
    </source>
</evidence>
<proteinExistence type="inferred from homology"/>
<dbReference type="Pfam" id="PF01218">
    <property type="entry name" value="Coprogen_oxidas"/>
    <property type="match status" value="1"/>
</dbReference>